<keyword evidence="1" id="KW-1133">Transmembrane helix</keyword>
<feature type="transmembrane region" description="Helical" evidence="1">
    <location>
        <begin position="419"/>
        <end position="437"/>
    </location>
</feature>
<gene>
    <name evidence="2" type="ORF">HMPREF9094_0048</name>
</gene>
<evidence type="ECO:0000313" key="3">
    <source>
        <dbReference type="Proteomes" id="UP000005392"/>
    </source>
</evidence>
<evidence type="ECO:0000256" key="1">
    <source>
        <dbReference type="SAM" id="Phobius"/>
    </source>
</evidence>
<dbReference type="STRING" id="76859.RN98_11775"/>
<evidence type="ECO:0000313" key="2">
    <source>
        <dbReference type="EMBL" id="EGQ80924.1"/>
    </source>
</evidence>
<dbReference type="Pfam" id="PF06123">
    <property type="entry name" value="CreD"/>
    <property type="match status" value="1"/>
</dbReference>
<comment type="caution">
    <text evidence="2">The sequence shown here is derived from an EMBL/GenBank/DDBJ whole genome shotgun (WGS) entry which is preliminary data.</text>
</comment>
<accession>F9EJE4</accession>
<sequence length="476" mass="53316">MDNNLQPQIPPYARRTVSPVTKKIIFLFVLTILLLIPLKLIGNLINDRGSLYNQTIINIGNEWGKSQKIIAPVITISYKDTGINSKDSVSNAGNTKAVAVVPVERKFAILPEELNATIEMKDEVRQRGIYNATVYNANVKLKGYFSTKDFPEDKKVLGCVSIGLTDTKALIKINKFKIGDMDLEAMSGTMAAPLITNGISGQLGPEHNNTMNKEKIPFEIDIDFRGSRDISILPLGKKNHFEIKSNWKSPSFSGVLPTERTIDDNGFSAVWEVSNLIRNYPQIIDVNNDQFSDFYQDGVVYNEYDETTYFDNNDDGNTIVKVALFDSVTSYTQIYRACNYGILFIGMSLVVVFIFEIVSKKAAHYVQYGVVGFSLVIFYLLLLSLSEHIGFEWSYLISSLAIVIPNSLYITSMTSSKKFGIGMFIFLSGIYAILFSILRMEQYALLTGSLLILAVLYAVMYLTKKADIFQSLEGKE</sequence>
<organism evidence="2 3">
    <name type="scientific">Fusobacterium animalis ATCC 51191</name>
    <dbReference type="NCBI Taxonomy" id="997347"/>
    <lineage>
        <taxon>Bacteria</taxon>
        <taxon>Fusobacteriati</taxon>
        <taxon>Fusobacteriota</taxon>
        <taxon>Fusobacteriia</taxon>
        <taxon>Fusobacteriales</taxon>
        <taxon>Fusobacteriaceae</taxon>
        <taxon>Fusobacterium</taxon>
    </lineage>
</organism>
<feature type="transmembrane region" description="Helical" evidence="1">
    <location>
        <begin position="395"/>
        <end position="412"/>
    </location>
</feature>
<dbReference type="InterPro" id="IPR010364">
    <property type="entry name" value="Uncharacterised_IM_CreD"/>
</dbReference>
<feature type="transmembrane region" description="Helical" evidence="1">
    <location>
        <begin position="24"/>
        <end position="45"/>
    </location>
</feature>
<dbReference type="PIRSF" id="PIRSF004548">
    <property type="entry name" value="CreD"/>
    <property type="match status" value="1"/>
</dbReference>
<dbReference type="AlphaFoldDB" id="F9EJE4"/>
<dbReference type="Proteomes" id="UP000005392">
    <property type="component" value="Unassembled WGS sequence"/>
</dbReference>
<dbReference type="EMBL" id="AFQD01000007">
    <property type="protein sequence ID" value="EGQ80924.1"/>
    <property type="molecule type" value="Genomic_DNA"/>
</dbReference>
<dbReference type="HOGENOM" id="CLU_036281_1_0_0"/>
<dbReference type="PANTHER" id="PTHR30092">
    <property type="entry name" value="INNER MEMBRANE PROTEIN CRED"/>
    <property type="match status" value="1"/>
</dbReference>
<feature type="transmembrane region" description="Helical" evidence="1">
    <location>
        <begin position="443"/>
        <end position="462"/>
    </location>
</feature>
<protein>
    <submittedName>
        <fullName evidence="2">Inner membrane protein</fullName>
    </submittedName>
</protein>
<dbReference type="GO" id="GO:0005886">
    <property type="term" value="C:plasma membrane"/>
    <property type="evidence" value="ECO:0007669"/>
    <property type="project" value="TreeGrafter"/>
</dbReference>
<keyword evidence="1" id="KW-0812">Transmembrane</keyword>
<feature type="transmembrane region" description="Helical" evidence="1">
    <location>
        <begin position="365"/>
        <end position="383"/>
    </location>
</feature>
<name>F9EJE4_9FUSO</name>
<proteinExistence type="predicted"/>
<keyword evidence="3" id="KW-1185">Reference proteome</keyword>
<dbReference type="PANTHER" id="PTHR30092:SF0">
    <property type="entry name" value="INNER MEMBRANE PROTEIN CRED"/>
    <property type="match status" value="1"/>
</dbReference>
<reference evidence="2 3" key="1">
    <citation type="submission" date="2011-05" db="EMBL/GenBank/DDBJ databases">
        <authorList>
            <person name="Muzny D."/>
            <person name="Qin X."/>
            <person name="Deng J."/>
            <person name="Jiang H."/>
            <person name="Liu Y."/>
            <person name="Qu J."/>
            <person name="Song X.-Z."/>
            <person name="Zhang L."/>
            <person name="Thornton R."/>
            <person name="Coyle M."/>
            <person name="Francisco L."/>
            <person name="Jackson L."/>
            <person name="Javaid M."/>
            <person name="Korchina V."/>
            <person name="Kovar C."/>
            <person name="Mata R."/>
            <person name="Mathew T."/>
            <person name="Ngo R."/>
            <person name="Nguyen L."/>
            <person name="Nguyen N."/>
            <person name="Okwuonu G."/>
            <person name="Ongeri F."/>
            <person name="Pham C."/>
            <person name="Simmons D."/>
            <person name="Wilczek-Boney K."/>
            <person name="Hale W."/>
            <person name="Jakkamsetti A."/>
            <person name="Pham P."/>
            <person name="Ruth R."/>
            <person name="San Lucas F."/>
            <person name="Warren J."/>
            <person name="Zhang J."/>
            <person name="Zhao Z."/>
            <person name="Zhou C."/>
            <person name="Zhu D."/>
            <person name="Lee S."/>
            <person name="Bess C."/>
            <person name="Blankenburg K."/>
            <person name="Forbes L."/>
            <person name="Fu Q."/>
            <person name="Gubbala S."/>
            <person name="Hirani K."/>
            <person name="Jayaseelan J.C."/>
            <person name="Lara F."/>
            <person name="Munidasa M."/>
            <person name="Palculict T."/>
            <person name="Patil S."/>
            <person name="Pu L.-L."/>
            <person name="Saada N."/>
            <person name="Tang L."/>
            <person name="Weissenberger G."/>
            <person name="Zhu Y."/>
            <person name="Hemphill L."/>
            <person name="Shang Y."/>
            <person name="Youmans B."/>
            <person name="Ayvaz T."/>
            <person name="Ross M."/>
            <person name="Santibanez J."/>
            <person name="Aqrawi P."/>
            <person name="Gross S."/>
            <person name="Joshi V."/>
            <person name="Fowler G."/>
            <person name="Nazareth L."/>
            <person name="Reid J."/>
            <person name="Worley K."/>
            <person name="Petrosino J."/>
            <person name="Highlander S."/>
            <person name="Gibbs R."/>
        </authorList>
    </citation>
    <scope>NUCLEOTIDE SEQUENCE [LARGE SCALE GENOMIC DNA]</scope>
    <source>
        <strain evidence="2 3">ATCC 51191</strain>
    </source>
</reference>
<dbReference type="NCBIfam" id="NF008712">
    <property type="entry name" value="PRK11715.1-1"/>
    <property type="match status" value="1"/>
</dbReference>
<feature type="transmembrane region" description="Helical" evidence="1">
    <location>
        <begin position="340"/>
        <end position="358"/>
    </location>
</feature>
<dbReference type="PATRIC" id="fig|997347.4.peg.45"/>
<keyword evidence="1" id="KW-0472">Membrane</keyword>